<evidence type="ECO:0000256" key="1">
    <source>
        <dbReference type="ARBA" id="ARBA00022723"/>
    </source>
</evidence>
<dbReference type="SMART" id="SM00184">
    <property type="entry name" value="RING"/>
    <property type="match status" value="1"/>
</dbReference>
<dbReference type="PROSITE" id="PS00518">
    <property type="entry name" value="ZF_RING_1"/>
    <property type="match status" value="1"/>
</dbReference>
<dbReference type="InterPro" id="IPR013083">
    <property type="entry name" value="Znf_RING/FYVE/PHD"/>
</dbReference>
<dbReference type="InterPro" id="IPR017907">
    <property type="entry name" value="Znf_RING_CS"/>
</dbReference>
<dbReference type="Gene3D" id="3.30.40.10">
    <property type="entry name" value="Zinc/RING finger domain, C3HC4 (zinc finger)"/>
    <property type="match status" value="1"/>
</dbReference>
<dbReference type="EMBL" id="ML014365">
    <property type="protein sequence ID" value="RKO98769.1"/>
    <property type="molecule type" value="Genomic_DNA"/>
</dbReference>
<dbReference type="SUPFAM" id="SSF57850">
    <property type="entry name" value="RING/U-box"/>
    <property type="match status" value="1"/>
</dbReference>
<feature type="domain" description="RING-type" evidence="5">
    <location>
        <begin position="35"/>
        <end position="79"/>
    </location>
</feature>
<evidence type="ECO:0000313" key="7">
    <source>
        <dbReference type="Proteomes" id="UP000274922"/>
    </source>
</evidence>
<name>A0A4P9WYZ7_9FUNG</name>
<evidence type="ECO:0000259" key="5">
    <source>
        <dbReference type="PROSITE" id="PS50089"/>
    </source>
</evidence>
<gene>
    <name evidence="6" type="ORF">CXG81DRAFT_21059</name>
</gene>
<reference evidence="7" key="1">
    <citation type="journal article" date="2018" name="Nat. Microbiol.">
        <title>Leveraging single-cell genomics to expand the fungal tree of life.</title>
        <authorList>
            <person name="Ahrendt S.R."/>
            <person name="Quandt C.A."/>
            <person name="Ciobanu D."/>
            <person name="Clum A."/>
            <person name="Salamov A."/>
            <person name="Andreopoulos B."/>
            <person name="Cheng J.F."/>
            <person name="Woyke T."/>
            <person name="Pelin A."/>
            <person name="Henrissat B."/>
            <person name="Reynolds N.K."/>
            <person name="Benny G.L."/>
            <person name="Smith M.E."/>
            <person name="James T.Y."/>
            <person name="Grigoriev I.V."/>
        </authorList>
    </citation>
    <scope>NUCLEOTIDE SEQUENCE [LARGE SCALE GENOMIC DNA]</scope>
    <source>
        <strain evidence="7">ATCC 52028</strain>
    </source>
</reference>
<keyword evidence="2 4" id="KW-0863">Zinc-finger</keyword>
<dbReference type="Pfam" id="PF13445">
    <property type="entry name" value="zf-RING_UBOX"/>
    <property type="match status" value="1"/>
</dbReference>
<keyword evidence="3" id="KW-0862">Zinc</keyword>
<dbReference type="InterPro" id="IPR027370">
    <property type="entry name" value="Znf-RING_euk"/>
</dbReference>
<sequence>MADPALVCGRVFDPWRAEGTVPPVTTFMDVMPLLCPLCYNALADAAADVTRLPGCGHTFCSDCLFFAAESAHVVACPRCAAACDVRVPPVAAPPLPPAPTPALEQRVAEQLRDRRGVENLWEGAHPDPQYKTIDLVKHLRSTQIAKSPYFQLAQM</sequence>
<evidence type="ECO:0000256" key="3">
    <source>
        <dbReference type="ARBA" id="ARBA00022833"/>
    </source>
</evidence>
<dbReference type="PROSITE" id="PS50089">
    <property type="entry name" value="ZF_RING_2"/>
    <property type="match status" value="1"/>
</dbReference>
<protein>
    <recommendedName>
        <fullName evidence="5">RING-type domain-containing protein</fullName>
    </recommendedName>
</protein>
<dbReference type="Proteomes" id="UP000274922">
    <property type="component" value="Unassembled WGS sequence"/>
</dbReference>
<keyword evidence="1" id="KW-0479">Metal-binding</keyword>
<evidence type="ECO:0000313" key="6">
    <source>
        <dbReference type="EMBL" id="RKO98769.1"/>
    </source>
</evidence>
<dbReference type="OrthoDB" id="6270329at2759"/>
<dbReference type="AlphaFoldDB" id="A0A4P9WYZ7"/>
<accession>A0A4P9WYZ7</accession>
<proteinExistence type="predicted"/>
<dbReference type="InterPro" id="IPR001841">
    <property type="entry name" value="Znf_RING"/>
</dbReference>
<dbReference type="GO" id="GO:0008270">
    <property type="term" value="F:zinc ion binding"/>
    <property type="evidence" value="ECO:0007669"/>
    <property type="project" value="UniProtKB-KW"/>
</dbReference>
<keyword evidence="7" id="KW-1185">Reference proteome</keyword>
<organism evidence="6 7">
    <name type="scientific">Caulochytrium protostelioides</name>
    <dbReference type="NCBI Taxonomy" id="1555241"/>
    <lineage>
        <taxon>Eukaryota</taxon>
        <taxon>Fungi</taxon>
        <taxon>Fungi incertae sedis</taxon>
        <taxon>Chytridiomycota</taxon>
        <taxon>Chytridiomycota incertae sedis</taxon>
        <taxon>Chytridiomycetes</taxon>
        <taxon>Caulochytriales</taxon>
        <taxon>Caulochytriaceae</taxon>
        <taxon>Caulochytrium</taxon>
    </lineage>
</organism>
<evidence type="ECO:0000256" key="2">
    <source>
        <dbReference type="ARBA" id="ARBA00022771"/>
    </source>
</evidence>
<evidence type="ECO:0000256" key="4">
    <source>
        <dbReference type="PROSITE-ProRule" id="PRU00175"/>
    </source>
</evidence>